<protein>
    <submittedName>
        <fullName evidence="3">Phosphatidylglycerophosphatase</fullName>
    </submittedName>
</protein>
<dbReference type="Pfam" id="PF04608">
    <property type="entry name" value="PgpA"/>
    <property type="match status" value="1"/>
</dbReference>
<comment type="caution">
    <text evidence="3">The sequence shown here is derived from an EMBL/GenBank/DDBJ whole genome shotgun (WGS) entry which is preliminary data.</text>
</comment>
<keyword evidence="4" id="KW-1185">Reference proteome</keyword>
<evidence type="ECO:0000313" key="4">
    <source>
        <dbReference type="Proteomes" id="UP000032233"/>
    </source>
</evidence>
<feature type="transmembrane region" description="Helical" evidence="1">
    <location>
        <begin position="36"/>
        <end position="57"/>
    </location>
</feature>
<keyword evidence="1" id="KW-0472">Membrane</keyword>
<dbReference type="SUPFAM" id="SSF101307">
    <property type="entry name" value="YutG-like"/>
    <property type="match status" value="1"/>
</dbReference>
<keyword evidence="1" id="KW-0812">Transmembrane</keyword>
<name>A0A0D2HS55_9BACT</name>
<dbReference type="CDD" id="cd06971">
    <property type="entry name" value="PgpA"/>
    <property type="match status" value="1"/>
</dbReference>
<sequence length="152" mass="16200">MGLIPGAHGTYGSILTFLLVWAWLANGGDALTGAGYLLFMAGFVPLSWLITHLSLKLNAFVRSTDPKDPPQLVIDEALGLVVALYGAQAGDWAAMLTGLVFFRIFDIFKPFPVNKAEGLPGAWGVLADDVVAGVMALVGVKLVFSWVPLIWA</sequence>
<proteinExistence type="predicted"/>
<dbReference type="PIRSF" id="PIRSF006162">
    <property type="entry name" value="PgpA"/>
    <property type="match status" value="1"/>
</dbReference>
<dbReference type="InParanoid" id="A0A0D2HS55"/>
<dbReference type="AlphaFoldDB" id="A0A0D2HS55"/>
<reference evidence="3 4" key="1">
    <citation type="submission" date="2013-11" db="EMBL/GenBank/DDBJ databases">
        <title>Metagenomic analysis of a methanogenic consortium involved in long chain n-alkane degradation.</title>
        <authorList>
            <person name="Davidova I.A."/>
            <person name="Callaghan A.V."/>
            <person name="Wawrik B."/>
            <person name="Pruitt S."/>
            <person name="Marks C."/>
            <person name="Duncan K.E."/>
            <person name="Suflita J.M."/>
        </authorList>
    </citation>
    <scope>NUCLEOTIDE SEQUENCE [LARGE SCALE GENOMIC DNA]</scope>
    <source>
        <strain evidence="3 4">SPR</strain>
    </source>
</reference>
<dbReference type="UniPathway" id="UPA00084">
    <property type="reaction ID" value="UER00504"/>
</dbReference>
<feature type="domain" description="YutG/PgpA" evidence="2">
    <location>
        <begin position="2"/>
        <end position="143"/>
    </location>
</feature>
<dbReference type="GO" id="GO:0008962">
    <property type="term" value="F:phosphatidylglycerophosphatase activity"/>
    <property type="evidence" value="ECO:0007669"/>
    <property type="project" value="InterPro"/>
</dbReference>
<dbReference type="PANTHER" id="PTHR36305">
    <property type="entry name" value="PHOSPHATIDYLGLYCEROPHOSPHATASE A"/>
    <property type="match status" value="1"/>
</dbReference>
<dbReference type="Proteomes" id="UP000032233">
    <property type="component" value="Unassembled WGS sequence"/>
</dbReference>
<keyword evidence="1" id="KW-1133">Transmembrane helix</keyword>
<dbReference type="EMBL" id="AZAC01000016">
    <property type="protein sequence ID" value="KIX13368.1"/>
    <property type="molecule type" value="Genomic_DNA"/>
</dbReference>
<evidence type="ECO:0000313" key="3">
    <source>
        <dbReference type="EMBL" id="KIX13368.1"/>
    </source>
</evidence>
<dbReference type="InterPro" id="IPR026037">
    <property type="entry name" value="PgpA"/>
</dbReference>
<evidence type="ECO:0000256" key="1">
    <source>
        <dbReference type="SAM" id="Phobius"/>
    </source>
</evidence>
<dbReference type="STRING" id="1429043.X474_14295"/>
<feature type="transmembrane region" description="Helical" evidence="1">
    <location>
        <begin position="6"/>
        <end position="24"/>
    </location>
</feature>
<evidence type="ECO:0000259" key="2">
    <source>
        <dbReference type="Pfam" id="PF04608"/>
    </source>
</evidence>
<organism evidence="3 4">
    <name type="scientific">Dethiosulfatarculus sandiegensis</name>
    <dbReference type="NCBI Taxonomy" id="1429043"/>
    <lineage>
        <taxon>Bacteria</taxon>
        <taxon>Pseudomonadati</taxon>
        <taxon>Thermodesulfobacteriota</taxon>
        <taxon>Desulfarculia</taxon>
        <taxon>Desulfarculales</taxon>
        <taxon>Desulfarculaceae</taxon>
        <taxon>Dethiosulfatarculus</taxon>
    </lineage>
</organism>
<dbReference type="InterPro" id="IPR036681">
    <property type="entry name" value="PgpA-like_sf"/>
</dbReference>
<gene>
    <name evidence="3" type="ORF">X474_14295</name>
</gene>
<dbReference type="InterPro" id="IPR007686">
    <property type="entry name" value="YutG/PgpA"/>
</dbReference>
<dbReference type="PANTHER" id="PTHR36305:SF1">
    <property type="entry name" value="PHOSPHATIDYLGLYCEROPHOSPHATASE A"/>
    <property type="match status" value="1"/>
</dbReference>
<feature type="transmembrane region" description="Helical" evidence="1">
    <location>
        <begin position="123"/>
        <end position="147"/>
    </location>
</feature>
<accession>A0A0D2HS55</accession>
<dbReference type="GO" id="GO:0006655">
    <property type="term" value="P:phosphatidylglycerol biosynthetic process"/>
    <property type="evidence" value="ECO:0007669"/>
    <property type="project" value="UniProtKB-UniPathway"/>
</dbReference>